<feature type="domain" description="Peptidase M16 C-terminal" evidence="10">
    <location>
        <begin position="351"/>
        <end position="534"/>
    </location>
</feature>
<feature type="domain" description="Peptidase M16 N-terminal" evidence="9">
    <location>
        <begin position="199"/>
        <end position="307"/>
    </location>
</feature>
<evidence type="ECO:0000256" key="3">
    <source>
        <dbReference type="ARBA" id="ARBA00022723"/>
    </source>
</evidence>
<gene>
    <name evidence="13" type="ORF">LPLAT_LOCUS4933</name>
</gene>
<keyword evidence="6" id="KW-0482">Metalloprotease</keyword>
<evidence type="ECO:0000256" key="1">
    <source>
        <dbReference type="ARBA" id="ARBA00007261"/>
    </source>
</evidence>
<evidence type="ECO:0000256" key="4">
    <source>
        <dbReference type="ARBA" id="ARBA00022801"/>
    </source>
</evidence>
<name>A0AAV2NG16_9HYME</name>
<evidence type="ECO:0000259" key="11">
    <source>
        <dbReference type="Pfam" id="PF16187"/>
    </source>
</evidence>
<dbReference type="GO" id="GO:0005737">
    <property type="term" value="C:cytoplasm"/>
    <property type="evidence" value="ECO:0007669"/>
    <property type="project" value="UniProtKB-ARBA"/>
</dbReference>
<dbReference type="Proteomes" id="UP001497644">
    <property type="component" value="Chromosome 15"/>
</dbReference>
<dbReference type="Pfam" id="PF16187">
    <property type="entry name" value="Peptidase_M16_M"/>
    <property type="match status" value="1"/>
</dbReference>
<keyword evidence="3" id="KW-0479">Metal-binding</keyword>
<evidence type="ECO:0000256" key="5">
    <source>
        <dbReference type="ARBA" id="ARBA00022833"/>
    </source>
</evidence>
<dbReference type="PROSITE" id="PS00143">
    <property type="entry name" value="INSULINASE"/>
    <property type="match status" value="1"/>
</dbReference>
<dbReference type="Pfam" id="PF22456">
    <property type="entry name" value="PqqF-like_C_4"/>
    <property type="match status" value="1"/>
</dbReference>
<proteinExistence type="inferred from homology"/>
<keyword evidence="4" id="KW-0378">Hydrolase</keyword>
<accession>A0AAV2NG16</accession>
<dbReference type="InterPro" id="IPR011765">
    <property type="entry name" value="Pept_M16_N"/>
</dbReference>
<dbReference type="AlphaFoldDB" id="A0AAV2NG16"/>
<dbReference type="GO" id="GO:0046872">
    <property type="term" value="F:metal ion binding"/>
    <property type="evidence" value="ECO:0007669"/>
    <property type="project" value="UniProtKB-KW"/>
</dbReference>
<evidence type="ECO:0000259" key="10">
    <source>
        <dbReference type="Pfam" id="PF05193"/>
    </source>
</evidence>
<dbReference type="EMBL" id="OZ034838">
    <property type="protein sequence ID" value="CAL1679210.1"/>
    <property type="molecule type" value="Genomic_DNA"/>
</dbReference>
<dbReference type="InterPro" id="IPR054734">
    <property type="entry name" value="PqqF-like_C_4"/>
</dbReference>
<dbReference type="InterPro" id="IPR007863">
    <property type="entry name" value="Peptidase_M16_C"/>
</dbReference>
<dbReference type="InterPro" id="IPR032632">
    <property type="entry name" value="Peptidase_M16_M"/>
</dbReference>
<dbReference type="Pfam" id="PF00675">
    <property type="entry name" value="Peptidase_M16"/>
    <property type="match status" value="1"/>
</dbReference>
<feature type="compositionally biased region" description="Acidic residues" evidence="8">
    <location>
        <begin position="160"/>
        <end position="187"/>
    </location>
</feature>
<organism evidence="13 14">
    <name type="scientific">Lasius platythorax</name>
    <dbReference type="NCBI Taxonomy" id="488582"/>
    <lineage>
        <taxon>Eukaryota</taxon>
        <taxon>Metazoa</taxon>
        <taxon>Ecdysozoa</taxon>
        <taxon>Arthropoda</taxon>
        <taxon>Hexapoda</taxon>
        <taxon>Insecta</taxon>
        <taxon>Pterygota</taxon>
        <taxon>Neoptera</taxon>
        <taxon>Endopterygota</taxon>
        <taxon>Hymenoptera</taxon>
        <taxon>Apocrita</taxon>
        <taxon>Aculeata</taxon>
        <taxon>Formicoidea</taxon>
        <taxon>Formicidae</taxon>
        <taxon>Formicinae</taxon>
        <taxon>Lasius</taxon>
        <taxon>Lasius</taxon>
    </lineage>
</organism>
<sequence length="1162" mass="135549">MSPVASRFHVVLYDTWFLPLSTDDCCQSQMREETRVSGNKVPRRHVRNSLERKLKANRHPIVDSSIGLYSARRSNLKPDLLRADIMPETETKRTDSNDEHLQVKYHFIEYLETPVKSQNDTNEYRVIRLENGLTALLISDVNSEICASQDNDLDKADSKDEIEDEYTDEDDEEDEEEADDENEDEDTSDKYDEGKKNHIRAACGVCVGVGGFSDPPEIPGMAHFLEHMVFMGSEKYPQENDFHAFLSKHGGTTNAKTDCEHTTFYFDVQEKYLLPTLDRFAQFFIKPLMKKDAITRERESVGSEFQSGLPYDENRNEQLFSSFARAGHPARKFIRGNLITLRDNVDDDKLYTELHKFRERHYSANRMKLAIQARLSLDILEKYVTTCFTDVPSNGLPPDDFTEFKGGISFDTPAFRRMYKIKPVKDLSQLEVTWVMPSLLDFYKSKPLQYVSCLIGYHENGSLISYLRKKLWGFDMLSGNCESGFAHSSMYAFFNLTVQLTDEGQKHLEEVLDAIFSFINLLRMEGAQKKIYNEIYKIGQNKFIFPGGENTTKYILAKDLCRSMHYYPPRDYISGNKLHFQYDAEAIQMCLDYLKPENANIMISNGRFNAELDKTEPWFKTRYTDVEIPPEWIDRWKTIKPLLDFHLPSSNIFLSSDFTLIPLPKDIPIYPVKIHKDTISEIWYRPDPKFRLPECYMYFHFVSPLGFQSPENAVLMDLYCSVLKQLCAEEISPATVARLHFEIYASDRGIIMTLNGFNEKLPLLLFTVVKYMVDYPNLVTKELFEVMKEQELKGLYNSFIIPRDLISDVQLYLFKRIHYTYVDMYTALREVNFEKFQSFIKSFNDCLYIQCLVQGNMSQDTVLENVRLCIEIINCKSLLPSMIPQIRVMQPPLGTNYCKLRNMDRTDVNSVVMNYYQAEVASIELKVLLELLRMVMVEPLFNQLRTKEQLGYDVSCFAINAWGILGYCILVQTQADNYTTEHVDQRIEDFLKSFNKILEDLSEKDLDIVKEGLRQMKQCADIDLHEEVKRNWREIIRWEYMFDRHEKEVLAMKDIKLSDLREWIAKHTLNGSNFRKLSIHVVGRNSKENTVNGAIDIAEDCNKMQYSLEYINKQDKKTEDYYITDVEDYKKDLYIYPVNEGINPLKAPNNCSNNDRNLMILR</sequence>
<keyword evidence="2" id="KW-0645">Protease</keyword>
<dbReference type="Pfam" id="PF05193">
    <property type="entry name" value="Peptidase_M16_C"/>
    <property type="match status" value="1"/>
</dbReference>
<dbReference type="PANTHER" id="PTHR43690">
    <property type="entry name" value="NARDILYSIN"/>
    <property type="match status" value="1"/>
</dbReference>
<evidence type="ECO:0008006" key="15">
    <source>
        <dbReference type="Google" id="ProtNLM"/>
    </source>
</evidence>
<feature type="region of interest" description="Disordered" evidence="8">
    <location>
        <begin position="152"/>
        <end position="193"/>
    </location>
</feature>
<evidence type="ECO:0000313" key="14">
    <source>
        <dbReference type="Proteomes" id="UP001497644"/>
    </source>
</evidence>
<keyword evidence="5" id="KW-0862">Zinc</keyword>
<dbReference type="Gene3D" id="3.30.830.10">
    <property type="entry name" value="Metalloenzyme, LuxS/M16 peptidase-like"/>
    <property type="match status" value="4"/>
</dbReference>
<dbReference type="InterPro" id="IPR050626">
    <property type="entry name" value="Peptidase_M16"/>
</dbReference>
<evidence type="ECO:0000259" key="9">
    <source>
        <dbReference type="Pfam" id="PF00675"/>
    </source>
</evidence>
<dbReference type="InterPro" id="IPR001431">
    <property type="entry name" value="Pept_M16_Zn_BS"/>
</dbReference>
<keyword evidence="14" id="KW-1185">Reference proteome</keyword>
<dbReference type="InterPro" id="IPR011249">
    <property type="entry name" value="Metalloenz_LuxS/M16"/>
</dbReference>
<dbReference type="FunFam" id="3.30.830.10:FF:000005">
    <property type="entry name" value="nardilysin isoform X1"/>
    <property type="match status" value="1"/>
</dbReference>
<comment type="similarity">
    <text evidence="1 7">Belongs to the peptidase M16 family.</text>
</comment>
<dbReference type="PANTHER" id="PTHR43690:SF18">
    <property type="entry name" value="INSULIN-DEGRADING ENZYME-RELATED"/>
    <property type="match status" value="1"/>
</dbReference>
<evidence type="ECO:0000256" key="7">
    <source>
        <dbReference type="RuleBase" id="RU004447"/>
    </source>
</evidence>
<evidence type="ECO:0000256" key="2">
    <source>
        <dbReference type="ARBA" id="ARBA00022670"/>
    </source>
</evidence>
<protein>
    <recommendedName>
        <fullName evidence="15">Nardilysin</fullName>
    </recommendedName>
</protein>
<evidence type="ECO:0000256" key="6">
    <source>
        <dbReference type="ARBA" id="ARBA00023049"/>
    </source>
</evidence>
<evidence type="ECO:0000256" key="8">
    <source>
        <dbReference type="SAM" id="MobiDB-lite"/>
    </source>
</evidence>
<reference evidence="13" key="1">
    <citation type="submission" date="2024-04" db="EMBL/GenBank/DDBJ databases">
        <authorList>
            <consortium name="Molecular Ecology Group"/>
        </authorList>
    </citation>
    <scope>NUCLEOTIDE SEQUENCE</scope>
</reference>
<dbReference type="GO" id="GO:0004222">
    <property type="term" value="F:metalloendopeptidase activity"/>
    <property type="evidence" value="ECO:0007669"/>
    <property type="project" value="InterPro"/>
</dbReference>
<evidence type="ECO:0000313" key="13">
    <source>
        <dbReference type="EMBL" id="CAL1679210.1"/>
    </source>
</evidence>
<dbReference type="SUPFAM" id="SSF63411">
    <property type="entry name" value="LuxS/MPP-like metallohydrolase"/>
    <property type="match status" value="4"/>
</dbReference>
<feature type="domain" description="Coenzyme PQQ synthesis protein F-like C-terminal lobe" evidence="12">
    <location>
        <begin position="931"/>
        <end position="1032"/>
    </location>
</feature>
<dbReference type="GO" id="GO:0006508">
    <property type="term" value="P:proteolysis"/>
    <property type="evidence" value="ECO:0007669"/>
    <property type="project" value="UniProtKB-KW"/>
</dbReference>
<evidence type="ECO:0000259" key="12">
    <source>
        <dbReference type="Pfam" id="PF22456"/>
    </source>
</evidence>
<feature type="domain" description="Peptidase M16 middle/third" evidence="11">
    <location>
        <begin position="553"/>
        <end position="826"/>
    </location>
</feature>